<name>A0A6G6Y7R3_9SPHN</name>
<dbReference type="Proteomes" id="UP000501568">
    <property type="component" value="Chromosome"/>
</dbReference>
<evidence type="ECO:0008006" key="3">
    <source>
        <dbReference type="Google" id="ProtNLM"/>
    </source>
</evidence>
<dbReference type="PROSITE" id="PS51257">
    <property type="entry name" value="PROKAR_LIPOPROTEIN"/>
    <property type="match status" value="1"/>
</dbReference>
<protein>
    <recommendedName>
        <fullName evidence="3">Lipoprotein</fullName>
    </recommendedName>
</protein>
<dbReference type="EMBL" id="CP049109">
    <property type="protein sequence ID" value="QIG80613.1"/>
    <property type="molecule type" value="Genomic_DNA"/>
</dbReference>
<keyword evidence="2" id="KW-1185">Reference proteome</keyword>
<sequence length="172" mass="17948">MKRAALAVVLLLAACSGGDEPAAEEGRNLLPPLDLETAAIERGMVRDPANTEIAGLYSRDTDRLCIVHEGVGYKIGAFVDYGDGITCSASGTVSRVGETMHVELGDKAECGFDARFDGNRIHFPGQVPDGCEALCSGRASFAGFAPALLSESETEAASVRDPKGRLLCATDG</sequence>
<proteinExistence type="predicted"/>
<accession>A0A6G6Y7R3</accession>
<dbReference type="RefSeq" id="WP_165327620.1">
    <property type="nucleotide sequence ID" value="NZ_CP049109.1"/>
</dbReference>
<evidence type="ECO:0000313" key="1">
    <source>
        <dbReference type="EMBL" id="QIG80613.1"/>
    </source>
</evidence>
<dbReference type="AlphaFoldDB" id="A0A6G6Y7R3"/>
<reference evidence="1 2" key="1">
    <citation type="submission" date="2020-02" db="EMBL/GenBank/DDBJ databases">
        <authorList>
            <person name="Zheng R.K."/>
            <person name="Sun C.M."/>
        </authorList>
    </citation>
    <scope>NUCLEOTIDE SEQUENCE [LARGE SCALE GENOMIC DNA]</scope>
    <source>
        <strain evidence="2">zrk23</strain>
    </source>
</reference>
<evidence type="ECO:0000313" key="2">
    <source>
        <dbReference type="Proteomes" id="UP000501568"/>
    </source>
</evidence>
<dbReference type="KEGG" id="spzr:G5C33_13020"/>
<gene>
    <name evidence="1" type="ORF">G5C33_13020</name>
</gene>
<organism evidence="1 2">
    <name type="scientific">Stakelama tenebrarum</name>
    <dbReference type="NCBI Taxonomy" id="2711215"/>
    <lineage>
        <taxon>Bacteria</taxon>
        <taxon>Pseudomonadati</taxon>
        <taxon>Pseudomonadota</taxon>
        <taxon>Alphaproteobacteria</taxon>
        <taxon>Sphingomonadales</taxon>
        <taxon>Sphingomonadaceae</taxon>
        <taxon>Stakelama</taxon>
    </lineage>
</organism>